<dbReference type="RefSeq" id="WP_013824895.1">
    <property type="nucleotide sequence ID" value="NC_015574.1"/>
</dbReference>
<dbReference type="GO" id="GO:0046872">
    <property type="term" value="F:metal ion binding"/>
    <property type="evidence" value="ECO:0007669"/>
    <property type="project" value="InterPro"/>
</dbReference>
<evidence type="ECO:0000256" key="3">
    <source>
        <dbReference type="ARBA" id="ARBA00022598"/>
    </source>
</evidence>
<dbReference type="Gene3D" id="3.30.1490.20">
    <property type="entry name" value="ATP-grasp fold, A domain"/>
    <property type="match status" value="1"/>
</dbReference>
<dbReference type="eggNOG" id="arCOG01338">
    <property type="taxonomic scope" value="Archaea"/>
</dbReference>
<dbReference type="InterPro" id="IPR036291">
    <property type="entry name" value="NAD(P)-bd_dom_sf"/>
</dbReference>
<dbReference type="PROSITE" id="PS50975">
    <property type="entry name" value="ATP_GRASP"/>
    <property type="match status" value="1"/>
</dbReference>
<dbReference type="InterPro" id="IPR032875">
    <property type="entry name" value="Succ_CoA_lig_flav_dom"/>
</dbReference>
<dbReference type="InterPro" id="IPR013815">
    <property type="entry name" value="ATP_grasp_subdomain_1"/>
</dbReference>
<dbReference type="InterPro" id="IPR014089">
    <property type="entry name" value="AcCoA-synth-alpha"/>
</dbReference>
<dbReference type="InterPro" id="IPR043938">
    <property type="entry name" value="Ligase_CoA_dom"/>
</dbReference>
<reference evidence="8 9" key="1">
    <citation type="journal article" date="2014" name="Int. J. Syst. Evol. Microbiol.">
        <title>Methanobacterium paludis sp. nov. and a novel strain of Methanobacterium lacus isolated from northern peatlands.</title>
        <authorList>
            <person name="Cadillo-Quiroz H."/>
            <person name="Brauer S.L."/>
            <person name="Goodson N."/>
            <person name="Yavitt J.B."/>
            <person name="Zinder S.H."/>
        </authorList>
    </citation>
    <scope>NUCLEOTIDE SEQUENCE [LARGE SCALE GENOMIC DNA]</scope>
    <source>
        <strain evidence="9">DSM 25820 / JCM 18151 / SWAN1</strain>
    </source>
</reference>
<dbReference type="KEGG" id="mew:MSWAN_0350"/>
<evidence type="ECO:0000313" key="8">
    <source>
        <dbReference type="EMBL" id="AEG17393.1"/>
    </source>
</evidence>
<dbReference type="OrthoDB" id="18103at2157"/>
<dbReference type="NCBIfam" id="TIGR02717">
    <property type="entry name" value="AcCoA-syn-alpha"/>
    <property type="match status" value="1"/>
</dbReference>
<dbReference type="SMART" id="SM00881">
    <property type="entry name" value="CoA_binding"/>
    <property type="match status" value="1"/>
</dbReference>
<dbReference type="GO" id="GO:0043758">
    <property type="term" value="F:acetate-CoA ligase (ADP-forming) activity"/>
    <property type="evidence" value="ECO:0007669"/>
    <property type="project" value="UniProtKB-EC"/>
</dbReference>
<dbReference type="STRING" id="868131.MSWAN_0350"/>
<evidence type="ECO:0000256" key="4">
    <source>
        <dbReference type="ARBA" id="ARBA00022741"/>
    </source>
</evidence>
<dbReference type="GO" id="GO:0005524">
    <property type="term" value="F:ATP binding"/>
    <property type="evidence" value="ECO:0007669"/>
    <property type="project" value="UniProtKB-UniRule"/>
</dbReference>
<evidence type="ECO:0000256" key="2">
    <source>
        <dbReference type="ARBA" id="ARBA00012957"/>
    </source>
</evidence>
<sequence length="719" mass="77856">MLDMFNAKSIAVIGASETKGKIGYDIMKSLLNYYKGKIVPVNPRGGKIHGLPAYTSIKEHGPVDLAVITIPSHIIPATVEECGETGIKNIVVISAGFKEVDEEGAKLENQMVEICKRYDIKLVGPNCLGIMNTYNDMNASFSSDIAHKGKISFMTQSGAIMAAILDYADKKNIGFSRIVSLGNKAMINENDCIKDFMEDENTEVISAYLEGIVDGRGFIEASRTASRKKPVLVIKAGRTSKGSEAVSSHTGTIAGSDSAYEAAFSQCGIIRVNSLDELMDYSSALALSPLPKGNKIVILTNAGGPAIMTTDVAIRSGLELAQLTCETRQKLKDGLPETASVKNPVDVLGDASPERYAFALDTVLEDPNVDGIIYLVTPQSVTDAEGIAKVAIEHAATSEKPILCSFFGGTSFGGAEKLLAKKQVPNYLYPKRAVKSMKKLYDYSIIKDQEYPKPHEFDVDKVFVKNIIEDAKEKGIHTLGLESLDILKAYGIPTVGTSITKTVEETVKSAEEIGYPLVMKIVSPQISHKSDVGGIKLNLNNAEEVKAAYEDMMENIPKKEPEADLEGVQLQKMLSGGKEVIIGMVQDPTFGPMLMFGLGGIYVEVLKDVKFAIAPVTKIEAEDMISGIKTHELLEGTRGDEAKDIESITNIILRISQLVTDFPEINEFEINPLMVFDEGEGALAVDMRLMLKEGEINPLMAFDGGEGAVVSDKVELKED</sequence>
<dbReference type="Proteomes" id="UP000009231">
    <property type="component" value="Chromosome"/>
</dbReference>
<evidence type="ECO:0000313" key="9">
    <source>
        <dbReference type="Proteomes" id="UP000009231"/>
    </source>
</evidence>
<dbReference type="Gene3D" id="3.40.50.720">
    <property type="entry name" value="NAD(P)-binding Rossmann-like Domain"/>
    <property type="match status" value="1"/>
</dbReference>
<dbReference type="SUPFAM" id="SSF51735">
    <property type="entry name" value="NAD(P)-binding Rossmann-fold domains"/>
    <property type="match status" value="1"/>
</dbReference>
<keyword evidence="3" id="KW-0436">Ligase</keyword>
<dbReference type="Gene3D" id="3.30.470.20">
    <property type="entry name" value="ATP-grasp fold, B domain"/>
    <property type="match status" value="1"/>
</dbReference>
<evidence type="ECO:0000256" key="6">
    <source>
        <dbReference type="PROSITE-ProRule" id="PRU00409"/>
    </source>
</evidence>
<accession>F6D330</accession>
<dbReference type="eggNOG" id="arCOG01340">
    <property type="taxonomic scope" value="Archaea"/>
</dbReference>
<dbReference type="InterPro" id="IPR016102">
    <property type="entry name" value="Succinyl-CoA_synth-like"/>
</dbReference>
<dbReference type="Pfam" id="PF13380">
    <property type="entry name" value="CoA_binding_2"/>
    <property type="match status" value="1"/>
</dbReference>
<evidence type="ECO:0000256" key="1">
    <source>
        <dbReference type="ARBA" id="ARBA00001619"/>
    </source>
</evidence>
<dbReference type="InterPro" id="IPR011761">
    <property type="entry name" value="ATP-grasp"/>
</dbReference>
<dbReference type="SUPFAM" id="SSF56059">
    <property type="entry name" value="Glutathione synthetase ATP-binding domain-like"/>
    <property type="match status" value="1"/>
</dbReference>
<keyword evidence="4 6" id="KW-0547">Nucleotide-binding</keyword>
<feature type="domain" description="ATP-grasp" evidence="7">
    <location>
        <begin position="484"/>
        <end position="520"/>
    </location>
</feature>
<dbReference type="HOGENOM" id="CLU_007415_3_1_2"/>
<keyword evidence="5 6" id="KW-0067">ATP-binding</keyword>
<dbReference type="Gene3D" id="3.40.50.261">
    <property type="entry name" value="Succinyl-CoA synthetase domains"/>
    <property type="match status" value="2"/>
</dbReference>
<dbReference type="GeneID" id="10667834"/>
<keyword evidence="9" id="KW-1185">Reference proteome</keyword>
<proteinExistence type="predicted"/>
<dbReference type="Pfam" id="PF13607">
    <property type="entry name" value="Succ_CoA_lig"/>
    <property type="match status" value="1"/>
</dbReference>
<evidence type="ECO:0000259" key="7">
    <source>
        <dbReference type="PROSITE" id="PS50975"/>
    </source>
</evidence>
<name>F6D330_METPW</name>
<dbReference type="FunFam" id="3.30.1490.20:FF:000020">
    <property type="entry name" value="Protein lysine acetyltransferase"/>
    <property type="match status" value="1"/>
</dbReference>
<dbReference type="AlphaFoldDB" id="F6D330"/>
<organism evidence="8 9">
    <name type="scientific">Methanobacterium paludis (strain DSM 25820 / JCM 18151 / SWAN1)</name>
    <dbReference type="NCBI Taxonomy" id="868131"/>
    <lineage>
        <taxon>Archaea</taxon>
        <taxon>Methanobacteriati</taxon>
        <taxon>Methanobacteriota</taxon>
        <taxon>Methanomada group</taxon>
        <taxon>Methanobacteria</taxon>
        <taxon>Methanobacteriales</taxon>
        <taxon>Methanobacteriaceae</taxon>
        <taxon>Methanobacterium</taxon>
    </lineage>
</organism>
<comment type="catalytic activity">
    <reaction evidence="1">
        <text>acetate + ATP + CoA = acetyl-CoA + ADP + phosphate</text>
        <dbReference type="Rhea" id="RHEA:15081"/>
        <dbReference type="ChEBI" id="CHEBI:30089"/>
        <dbReference type="ChEBI" id="CHEBI:30616"/>
        <dbReference type="ChEBI" id="CHEBI:43474"/>
        <dbReference type="ChEBI" id="CHEBI:57287"/>
        <dbReference type="ChEBI" id="CHEBI:57288"/>
        <dbReference type="ChEBI" id="CHEBI:456216"/>
        <dbReference type="EC" id="6.2.1.13"/>
    </reaction>
</comment>
<dbReference type="Pfam" id="PF19045">
    <property type="entry name" value="Ligase_CoA_2"/>
    <property type="match status" value="1"/>
</dbReference>
<dbReference type="EC" id="6.2.1.13" evidence="2"/>
<dbReference type="InterPro" id="IPR003781">
    <property type="entry name" value="CoA-bd"/>
</dbReference>
<dbReference type="SUPFAM" id="SSF52210">
    <property type="entry name" value="Succinyl-CoA synthetase domains"/>
    <property type="match status" value="2"/>
</dbReference>
<dbReference type="EMBL" id="CP002772">
    <property type="protein sequence ID" value="AEG17393.1"/>
    <property type="molecule type" value="Genomic_DNA"/>
</dbReference>
<gene>
    <name evidence="8" type="ordered locus">MSWAN_0350</name>
</gene>
<dbReference type="PANTHER" id="PTHR43334:SF1">
    <property type="entry name" value="3-HYDROXYPROPIONATE--COA LIGASE [ADP-FORMING]"/>
    <property type="match status" value="1"/>
</dbReference>
<dbReference type="InterPro" id="IPR051538">
    <property type="entry name" value="Acyl-CoA_Synth/Transferase"/>
</dbReference>
<dbReference type="PANTHER" id="PTHR43334">
    <property type="entry name" value="ACETATE--COA LIGASE [ADP-FORMING]"/>
    <property type="match status" value="1"/>
</dbReference>
<evidence type="ECO:0000256" key="5">
    <source>
        <dbReference type="ARBA" id="ARBA00022840"/>
    </source>
</evidence>
<dbReference type="Pfam" id="PF13549">
    <property type="entry name" value="ATP-grasp_5"/>
    <property type="match status" value="1"/>
</dbReference>
<protein>
    <recommendedName>
        <fullName evidence="2">acetate--CoA ligase (ADP-forming)</fullName>
        <ecNumber evidence="2">6.2.1.13</ecNumber>
    </recommendedName>
</protein>